<reference evidence="1" key="1">
    <citation type="journal article" date="2019" name="Philos. Trans. R. Soc. Lond., B, Biol. Sci.">
        <title>Targeted metagenomic recovery of four divergent viruses reveals shared and distinctive characteristics of giant viruses of marine eukaryotes.</title>
        <authorList>
            <person name="Needham D.M."/>
            <person name="Poirier C."/>
            <person name="Hehenberger E."/>
            <person name="Jimenez V."/>
            <person name="Swalwell J.E."/>
            <person name="Santoro A.E."/>
            <person name="Worden A.Z."/>
        </authorList>
    </citation>
    <scope>NUCLEOTIDE SEQUENCE</scope>
    <source>
        <strain evidence="1">OPacV-662</strain>
    </source>
</reference>
<evidence type="ECO:0008006" key="2">
    <source>
        <dbReference type="Google" id="ProtNLM"/>
    </source>
</evidence>
<proteinExistence type="predicted"/>
<accession>A0A5J6VJ69</accession>
<sequence>MIIHILGPSGSGKTTLANKIAKKYKNTIVVDTDDIDDPNCLKAIKKYSFVNEKKDSKDVDKQVSVMNKNDINKIIKNNKDKNIIFAGFFHDGMSHVEKKVDKGFMIEISPEKLWRQYNLRTATCIHKNFNEIKKLLNSRTNPEKIHMIFCKKFGIRNGFECAGAKDFERLLKKDKEHAKKINYYYTTSNNIYKEISKILS</sequence>
<dbReference type="SUPFAM" id="SSF52540">
    <property type="entry name" value="P-loop containing nucleoside triphosphate hydrolases"/>
    <property type="match status" value="1"/>
</dbReference>
<dbReference type="InterPro" id="IPR027417">
    <property type="entry name" value="P-loop_NTPase"/>
</dbReference>
<organism evidence="1">
    <name type="scientific">Megaviridae environmental sample</name>
    <dbReference type="NCBI Taxonomy" id="1737588"/>
    <lineage>
        <taxon>Viruses</taxon>
        <taxon>Varidnaviria</taxon>
        <taxon>Bamfordvirae</taxon>
        <taxon>Nucleocytoviricota</taxon>
        <taxon>Megaviricetes</taxon>
        <taxon>Imitervirales</taxon>
        <taxon>Mimiviridae</taxon>
        <taxon>environmental samples</taxon>
    </lineage>
</organism>
<name>A0A5J6VJ69_9VIRU</name>
<protein>
    <recommendedName>
        <fullName evidence="2">AAA domain protein</fullName>
    </recommendedName>
</protein>
<evidence type="ECO:0000313" key="1">
    <source>
        <dbReference type="EMBL" id="QFG73960.1"/>
    </source>
</evidence>
<dbReference type="Gene3D" id="3.40.50.300">
    <property type="entry name" value="P-loop containing nucleotide triphosphate hydrolases"/>
    <property type="match status" value="1"/>
</dbReference>
<dbReference type="Pfam" id="PF13238">
    <property type="entry name" value="AAA_18"/>
    <property type="match status" value="1"/>
</dbReference>
<dbReference type="EMBL" id="MN448274">
    <property type="protein sequence ID" value="QFG73960.1"/>
    <property type="molecule type" value="Genomic_DNA"/>
</dbReference>